<organism evidence="2 3">
    <name type="scientific">Burkholderia pseudomallei (strain 1710b)</name>
    <dbReference type="NCBI Taxonomy" id="320372"/>
    <lineage>
        <taxon>Bacteria</taxon>
        <taxon>Pseudomonadati</taxon>
        <taxon>Pseudomonadota</taxon>
        <taxon>Betaproteobacteria</taxon>
        <taxon>Burkholderiales</taxon>
        <taxon>Burkholderiaceae</taxon>
        <taxon>Burkholderia</taxon>
        <taxon>pseudomallei group</taxon>
    </lineage>
</organism>
<accession>Q3JKP8</accession>
<name>Q3JKP8_BURP1</name>
<dbReference type="EnsemblBacteria" id="ABA52610">
    <property type="protein sequence ID" value="ABA52610"/>
    <property type="gene ID" value="BURPS1710b_A0696"/>
</dbReference>
<dbReference type="AlphaFoldDB" id="Q3JKP8"/>
<dbReference type="KEGG" id="bpm:BURPS1710b_A0696"/>
<sequence length="1225" mass="145702">MHLRCRISRKHDHLAHPRHLRQLRLDLSQLDPETAYLHLEVVSTQILQLPVRAPTRQIPRPIQPPTRHERIVDEPLPRQLRPVQVPARNTRPADVELPAHAHRRRTQPLVQHIGPHVRQRPADVRSMLRRDPRERRIHRAFRRTIHVVVRPARCARQLRPHPFADRLAPHQRHLRIGFVLRPSRPLDQRQLRRRAIEDVDPVSPDRIEQTPPVEAHRLRHHHQRPPRQQLHPLLDQRIERDRCVQAHAPRARMRAVDRLVQRTPQIHHACVLDHHPLRLSRRARRVDHIGKVARRQAFDTRRRRRQRAPARRIRVQVRNRRRTGQRIQRRAPRRVRQHDRRPAVVQDRAQALRCIARVQRHICAARLQDRQQSRHHLDAAPERQPHARVRPDALSAQVVREAIRTRVEVRIAQRLVAADHRRRFRRSRYLGFEQLMEAGIPRIRAACFVPAVQYLCAFGGRQYVKLSQFTARICAQRASQLLQRQFHEFAYALWPNPFTNLRDDREIALVIIHGHAQWITGSLVPVEQFDAVGNMRGRDLRLAVPIVQQRREQRRLRRHPAATLRQHQRRMLVTHQFRQLRMRPLHARLHARLRYPHPHRQRVDEQAQRSIRLRASLHPPEQHRAEHHVLPPRRARQHQPPRHMHHARRAHPQPARMSAKRPRQLRLQPPRRLRYLTPVSLNAQQTERRRRLIDVPQLRPEVRLVVRLAHPQPRLRDEIPERLRPRQVLRSALPDRARLLDHTLERRMIDRQMVKQHARHPAFVLAVTSRVNVHQRRAAHVHPIAARIEAGLQLPHDVAFARIELDDANRQRRPALHDLHRLLESLPEKTGAQDVVPIDHLLQCRHKPLHHLAAAERQHARQHVRIAFPRHQVMKQNAFLQRRQRIDVLHVRRTAFHLRHQRVDRLLAQRHQRQLGRRNVLVAVGNQIQWYPDVLIVGPQMRGEIGQRRRPVDDTHVGMQARRPKLLAQADHEQRMPAEFEEIVMAADALHGQQVLPNRGQCFFLCALRRFVFGAGVRVVRRRGQCAPVQLAVRRQRPRVQPHVRRWHHVGRQMSCCLFPQRRNIGIPRVVRDEAFLAGRRTRVARQHHRLAHARHLRQLRLDLPQLDPETAYLHLEIVSTQILQTPVRAPTRQISRLIESTARHERIVDEPLPRQLRPVQIPSRHLHAADIQFPRHPSRHRLAIPVQYVDPRVRDRPTDRHRRAPFFRIARPRRHVHRRFRRTV</sequence>
<feature type="compositionally biased region" description="Basic and acidic residues" evidence="1">
    <location>
        <begin position="620"/>
        <end position="629"/>
    </location>
</feature>
<proteinExistence type="predicted"/>
<reference evidence="2 3" key="1">
    <citation type="submission" date="2005-09" db="EMBL/GenBank/DDBJ databases">
        <authorList>
            <person name="Woods D.E."/>
            <person name="Nierman W.C."/>
        </authorList>
    </citation>
    <scope>NUCLEOTIDE SEQUENCE [LARGE SCALE GENOMIC DNA]</scope>
    <source>
        <strain evidence="2 3">1710b</strain>
    </source>
</reference>
<evidence type="ECO:0000313" key="2">
    <source>
        <dbReference type="EMBL" id="ABA52610.1"/>
    </source>
</evidence>
<evidence type="ECO:0000256" key="1">
    <source>
        <dbReference type="SAM" id="MobiDB-lite"/>
    </source>
</evidence>
<dbReference type="HOGENOM" id="CLU_003566_1_0_4"/>
<dbReference type="AntiFam" id="ANF00178">
    <property type="entry name" value="Shadow ORF (opposite dhbF)"/>
</dbReference>
<feature type="region of interest" description="Disordered" evidence="1">
    <location>
        <begin position="615"/>
        <end position="664"/>
    </location>
</feature>
<feature type="compositionally biased region" description="Basic residues" evidence="1">
    <location>
        <begin position="630"/>
        <end position="651"/>
    </location>
</feature>
<gene>
    <name evidence="2" type="ordered locus">BURPS1710b_A0696</name>
</gene>
<dbReference type="EMBL" id="CP000125">
    <property type="protein sequence ID" value="ABA52610.1"/>
    <property type="molecule type" value="Genomic_DNA"/>
</dbReference>
<evidence type="ECO:0000313" key="3">
    <source>
        <dbReference type="Proteomes" id="UP000002700"/>
    </source>
</evidence>
<feature type="region of interest" description="Disordered" evidence="1">
    <location>
        <begin position="318"/>
        <end position="343"/>
    </location>
</feature>
<protein>
    <submittedName>
        <fullName evidence="2">Uncharacterized protein</fullName>
    </submittedName>
</protein>
<dbReference type="Proteomes" id="UP000002700">
    <property type="component" value="Chromosome II"/>
</dbReference>
<feature type="compositionally biased region" description="Basic residues" evidence="1">
    <location>
        <begin position="318"/>
        <end position="339"/>
    </location>
</feature>